<reference evidence="1 2" key="1">
    <citation type="submission" date="2018-12" db="EMBL/GenBank/DDBJ databases">
        <title>Genome of Verticillium dahliae isolate Getta Getta.</title>
        <authorList>
            <person name="Gardiner D.M."/>
        </authorList>
    </citation>
    <scope>NUCLEOTIDE SEQUENCE [LARGE SCALE GENOMIC DNA]</scope>
    <source>
        <strain evidence="1 2">Getta Getta</strain>
    </source>
</reference>
<dbReference type="EMBL" id="RSDZ01000024">
    <property type="protein sequence ID" value="RXG48458.1"/>
    <property type="molecule type" value="Genomic_DNA"/>
</dbReference>
<accession>A0A444S4Z8</accession>
<evidence type="ECO:0000313" key="2">
    <source>
        <dbReference type="Proteomes" id="UP000288725"/>
    </source>
</evidence>
<dbReference type="Proteomes" id="UP000288725">
    <property type="component" value="Unassembled WGS sequence"/>
</dbReference>
<proteinExistence type="predicted"/>
<organism evidence="1 2">
    <name type="scientific">Verticillium dahliae</name>
    <name type="common">Verticillium wilt</name>
    <dbReference type="NCBI Taxonomy" id="27337"/>
    <lineage>
        <taxon>Eukaryota</taxon>
        <taxon>Fungi</taxon>
        <taxon>Dikarya</taxon>
        <taxon>Ascomycota</taxon>
        <taxon>Pezizomycotina</taxon>
        <taxon>Sordariomycetes</taxon>
        <taxon>Hypocreomycetidae</taxon>
        <taxon>Glomerellales</taxon>
        <taxon>Plectosphaerellaceae</taxon>
        <taxon>Verticillium</taxon>
    </lineage>
</organism>
<gene>
    <name evidence="1" type="ORF">VDGE_21030</name>
</gene>
<comment type="caution">
    <text evidence="1">The sequence shown here is derived from an EMBL/GenBank/DDBJ whole genome shotgun (WGS) entry which is preliminary data.</text>
</comment>
<dbReference type="AlphaFoldDB" id="A0A444S4Z8"/>
<protein>
    <submittedName>
        <fullName evidence="1">Uncharacterized protein</fullName>
    </submittedName>
</protein>
<name>A0A444S4Z8_VERDA</name>
<evidence type="ECO:0000313" key="1">
    <source>
        <dbReference type="EMBL" id="RXG48458.1"/>
    </source>
</evidence>
<sequence length="270" mass="31661">MPKTSSQDHPQQWGLEDYALFGLFDSTDKVEEKHKAVARFIAIRKFFEQEEYRLGRLSTNIFNKKRDTKVKLFTQNLAQLLSPDDDLLHPLLTKPENTIEKIVLALSALTEPHRVDLQIYGLVDFFFVWFNHHPTFKIPADGLNNYIELMDAACEIVRTDRSKALHDKMGSIAAYKNYKFKKDREAQEEKERPRKKPKHDHNETLFEYRAIEKPASLFLEPRSKPLILNEENLTPSIKHDLEQRTFSCWASRCFLGSTRRWVAGVRWLKG</sequence>